<keyword evidence="4" id="KW-1185">Reference proteome</keyword>
<dbReference type="AlphaFoldDB" id="A0AAU9VC08"/>
<feature type="compositionally biased region" description="Polar residues" evidence="1">
    <location>
        <begin position="506"/>
        <end position="519"/>
    </location>
</feature>
<organism evidence="3 4">
    <name type="scientific">Euphydryas editha</name>
    <name type="common">Edith's checkerspot</name>
    <dbReference type="NCBI Taxonomy" id="104508"/>
    <lineage>
        <taxon>Eukaryota</taxon>
        <taxon>Metazoa</taxon>
        <taxon>Ecdysozoa</taxon>
        <taxon>Arthropoda</taxon>
        <taxon>Hexapoda</taxon>
        <taxon>Insecta</taxon>
        <taxon>Pterygota</taxon>
        <taxon>Neoptera</taxon>
        <taxon>Endopterygota</taxon>
        <taxon>Lepidoptera</taxon>
        <taxon>Glossata</taxon>
        <taxon>Ditrysia</taxon>
        <taxon>Papilionoidea</taxon>
        <taxon>Nymphalidae</taxon>
        <taxon>Nymphalinae</taxon>
        <taxon>Euphydryas</taxon>
    </lineage>
</organism>
<feature type="signal peptide" evidence="2">
    <location>
        <begin position="1"/>
        <end position="17"/>
    </location>
</feature>
<feature type="chain" id="PRO_5043325567" evidence="2">
    <location>
        <begin position="18"/>
        <end position="653"/>
    </location>
</feature>
<evidence type="ECO:0000256" key="1">
    <source>
        <dbReference type="SAM" id="MobiDB-lite"/>
    </source>
</evidence>
<protein>
    <submittedName>
        <fullName evidence="3">Uncharacterized protein</fullName>
    </submittedName>
</protein>
<reference evidence="3" key="1">
    <citation type="submission" date="2022-03" db="EMBL/GenBank/DDBJ databases">
        <authorList>
            <person name="Tunstrom K."/>
        </authorList>
    </citation>
    <scope>NUCLEOTIDE SEQUENCE</scope>
</reference>
<proteinExistence type="predicted"/>
<keyword evidence="2" id="KW-0732">Signal</keyword>
<evidence type="ECO:0000313" key="4">
    <source>
        <dbReference type="Proteomes" id="UP001153954"/>
    </source>
</evidence>
<dbReference type="EMBL" id="CAKOGL010000031">
    <property type="protein sequence ID" value="CAH2108285.1"/>
    <property type="molecule type" value="Genomic_DNA"/>
</dbReference>
<feature type="compositionally biased region" description="Basic and acidic residues" evidence="1">
    <location>
        <begin position="520"/>
        <end position="540"/>
    </location>
</feature>
<accession>A0AAU9VC08</accession>
<evidence type="ECO:0000313" key="3">
    <source>
        <dbReference type="EMBL" id="CAH2108285.1"/>
    </source>
</evidence>
<name>A0AAU9VC08_EUPED</name>
<comment type="caution">
    <text evidence="3">The sequence shown here is derived from an EMBL/GenBank/DDBJ whole genome shotgun (WGS) entry which is preliminary data.</text>
</comment>
<feature type="region of interest" description="Disordered" evidence="1">
    <location>
        <begin position="496"/>
        <end position="543"/>
    </location>
</feature>
<dbReference type="Proteomes" id="UP001153954">
    <property type="component" value="Unassembled WGS sequence"/>
</dbReference>
<evidence type="ECO:0000256" key="2">
    <source>
        <dbReference type="SAM" id="SignalP"/>
    </source>
</evidence>
<sequence>MMLHLLVWFLSFTKAESGRIGKLSKHSTNVSHPTEYLNLNGIASIFSPRMDFDQWKPLTGRGDPLRNDPTYDYEPPVLERVHYWADEIHSQREKYPDKKSEVLVLGVSSRKPSAASRPVAPIRRLPSLPIFPSKYEDFSYKFSDHYPMTILVPPPPPPPSHQHSHFVEDKLLLHTTPSKLLDTTVVFKDTTTKPEILSSFAIQESNLIYQSSTTEQNWFNNYNKTTNLPNNTVSSDYAGWGPTTPFDDINEAHNIISDTDNYNYDITKQPLSYYKPVLSEAPPPPPQASSHFIELPLFLPTVLPPTLLTASNTDTTWQATETTADMSTEAISRYIETTTEKVNNLPSQPTQESLSQIKPNVIDMLGPMISMPMVTDPNRPEDNLYAHASDSIHIYKSPPTEDSVNLEVMQTMQPPPPIKLPESSTPPSRKQFQFNPHILNNLLNEKPITHTHDPYLHMRFTTPIPTTLKMSQDNKSTTEAPSIPSYLIIQGHSKVKTYGSKPKPDNSVTQQEVSNPNETNEVKHLHPLKDKDTKKSEKNRVNRVSRAQNLKSLIDIGFGSIEIQETDLGIKYDVSDGSEVPVEIYKKGIIIDSDENNYSNRKQEEKRNKRETKILNGMFKNRTNKYIRNKINSSQTASNNNKGFSFFDNMYGD</sequence>
<gene>
    <name evidence="3" type="ORF">EEDITHA_LOCUS22235</name>
</gene>